<evidence type="ECO:0000259" key="3">
    <source>
        <dbReference type="SMART" id="SM00306"/>
    </source>
</evidence>
<keyword evidence="5" id="KW-1185">Reference proteome</keyword>
<keyword evidence="2" id="KW-0964">Secreted</keyword>
<dbReference type="InterPro" id="IPR001343">
    <property type="entry name" value="Hemolysn_Ca-bd"/>
</dbReference>
<dbReference type="InterPro" id="IPR036844">
    <property type="entry name" value="Hint_dom_sf"/>
</dbReference>
<dbReference type="InterPro" id="IPR003587">
    <property type="entry name" value="Hint_dom_N"/>
</dbReference>
<dbReference type="OrthoDB" id="6305173at2"/>
<dbReference type="GO" id="GO:0005576">
    <property type="term" value="C:extracellular region"/>
    <property type="evidence" value="ECO:0007669"/>
    <property type="project" value="UniProtKB-SubCell"/>
</dbReference>
<dbReference type="RefSeq" id="WP_050520676.1">
    <property type="nucleotide sequence ID" value="NZ_FOCO01000078.1"/>
</dbReference>
<name>A0A1H8NCR4_9RHOB</name>
<dbReference type="Pfam" id="PF13403">
    <property type="entry name" value="Hint_2"/>
    <property type="match status" value="1"/>
</dbReference>
<dbReference type="PROSITE" id="PS00330">
    <property type="entry name" value="HEMOLYSIN_CALCIUM"/>
    <property type="match status" value="2"/>
</dbReference>
<dbReference type="Gene3D" id="2.150.10.10">
    <property type="entry name" value="Serralysin-like metalloprotease, C-terminal"/>
    <property type="match status" value="1"/>
</dbReference>
<dbReference type="PRINTS" id="PR00313">
    <property type="entry name" value="CABNDNGRPT"/>
</dbReference>
<dbReference type="InterPro" id="IPR011049">
    <property type="entry name" value="Serralysin-like_metalloprot_C"/>
</dbReference>
<accession>A0A1H8NCR4</accession>
<dbReference type="Gene3D" id="2.170.16.10">
    <property type="entry name" value="Hedgehog/Intein (Hint) domain"/>
    <property type="match status" value="1"/>
</dbReference>
<dbReference type="PROSITE" id="PS50817">
    <property type="entry name" value="INTEIN_N_TER"/>
    <property type="match status" value="1"/>
</dbReference>
<dbReference type="STRING" id="1077947.SAMN05216227_10783"/>
<reference evidence="4 5" key="1">
    <citation type="submission" date="2016-10" db="EMBL/GenBank/DDBJ databases">
        <authorList>
            <person name="de Groot N.N."/>
        </authorList>
    </citation>
    <scope>NUCLEOTIDE SEQUENCE [LARGE SCALE GENOMIC DNA]</scope>
    <source>
        <strain evidence="4 5">CGMCC 1.10836</strain>
    </source>
</reference>
<dbReference type="InterPro" id="IPR018511">
    <property type="entry name" value="Hemolysin-typ_Ca-bd_CS"/>
</dbReference>
<organism evidence="4 5">
    <name type="scientific">Pseudorhodobacter antarcticus</name>
    <dbReference type="NCBI Taxonomy" id="1077947"/>
    <lineage>
        <taxon>Bacteria</taxon>
        <taxon>Pseudomonadati</taxon>
        <taxon>Pseudomonadota</taxon>
        <taxon>Alphaproteobacteria</taxon>
        <taxon>Rhodobacterales</taxon>
        <taxon>Paracoccaceae</taxon>
        <taxon>Pseudorhodobacter</taxon>
    </lineage>
</organism>
<dbReference type="PANTHER" id="PTHR38340">
    <property type="entry name" value="S-LAYER PROTEIN"/>
    <property type="match status" value="1"/>
</dbReference>
<dbReference type="GO" id="GO:0016539">
    <property type="term" value="P:intein-mediated protein splicing"/>
    <property type="evidence" value="ECO:0007669"/>
    <property type="project" value="InterPro"/>
</dbReference>
<evidence type="ECO:0000313" key="5">
    <source>
        <dbReference type="Proteomes" id="UP000183002"/>
    </source>
</evidence>
<dbReference type="InterPro" id="IPR028992">
    <property type="entry name" value="Hedgehog/Intein_dom"/>
</dbReference>
<dbReference type="InterPro" id="IPR006141">
    <property type="entry name" value="Intein_N"/>
</dbReference>
<proteinExistence type="predicted"/>
<gene>
    <name evidence="4" type="ORF">SAMN05216227_10783</name>
</gene>
<dbReference type="Proteomes" id="UP000183002">
    <property type="component" value="Unassembled WGS sequence"/>
</dbReference>
<evidence type="ECO:0000313" key="4">
    <source>
        <dbReference type="EMBL" id="SEO27336.1"/>
    </source>
</evidence>
<dbReference type="SUPFAM" id="SSF51294">
    <property type="entry name" value="Hedgehog/intein (Hint) domain"/>
    <property type="match status" value="1"/>
</dbReference>
<feature type="domain" description="Hint" evidence="3">
    <location>
        <begin position="325"/>
        <end position="441"/>
    </location>
</feature>
<dbReference type="AlphaFoldDB" id="A0A1H8NCR4"/>
<dbReference type="InterPro" id="IPR050557">
    <property type="entry name" value="RTX_toxin/Mannuronan_C5-epim"/>
</dbReference>
<dbReference type="GO" id="GO:0005509">
    <property type="term" value="F:calcium ion binding"/>
    <property type="evidence" value="ECO:0007669"/>
    <property type="project" value="InterPro"/>
</dbReference>
<sequence>MSVTVNVNNLYAYTGSLASLQVGILGTNRLNAIGTSKSGTIVSNNGVLSSNESTSTTVSIAGGWPQELTYLGSGTASVLSLLGIELFSRRVVIFSVGDPTQMYIYAPNSLPSLSELLVNFNINPNTNYTLAGPSNGDVYGLDVGQNMPLGYQDAQGDRITKKADKIFGNGGNDTIRAASCNDSVFGDAGNDVLYGDSGNDTLFGGTGADTIYDGTGLDTLTGGLGADVIVASGDAYLNTDFDATSGVGDTDSTNNDYVDLALFYNTTTLAAWNAANPTKKFKTPLELLRFDQKNNGIFNQTGDLQIQNSGVAVNSFTMTTENTGIICFATGARISTPNGMVAVEDLSVGDLVLTSDNGFKKIRWIGCRKLAYAELQRNDMLLPVRIRAGAMGNGLPERDLVVTRQHRVLIKSPIAETMFGDSEVLIPAKDLRGLDGIETLSISKGIEYWHILFDEHQLIFSENMRTESFFLGPQAVLMLRPAAIEELRFLFPDLEKVYASLARLEIRDHKAWQFVKRVSSKNQTVIDQSDIQNIKKSYAFQHSARRFVDDQ</sequence>
<protein>
    <submittedName>
        <fullName evidence="4">Hemolysin-type calcium-binding repeat-containing protein</fullName>
    </submittedName>
</protein>
<evidence type="ECO:0000256" key="2">
    <source>
        <dbReference type="ARBA" id="ARBA00022525"/>
    </source>
</evidence>
<evidence type="ECO:0000256" key="1">
    <source>
        <dbReference type="ARBA" id="ARBA00004613"/>
    </source>
</evidence>
<dbReference type="PANTHER" id="PTHR38340:SF1">
    <property type="entry name" value="S-LAYER PROTEIN"/>
    <property type="match status" value="1"/>
</dbReference>
<dbReference type="SUPFAM" id="SSF51120">
    <property type="entry name" value="beta-Roll"/>
    <property type="match status" value="1"/>
</dbReference>
<dbReference type="Pfam" id="PF00353">
    <property type="entry name" value="HemolysinCabind"/>
    <property type="match status" value="2"/>
</dbReference>
<dbReference type="SMART" id="SM00306">
    <property type="entry name" value="HintN"/>
    <property type="match status" value="1"/>
</dbReference>
<comment type="subcellular location">
    <subcellularLocation>
        <location evidence="1">Secreted</location>
    </subcellularLocation>
</comment>
<dbReference type="EMBL" id="FOCO01000078">
    <property type="protein sequence ID" value="SEO27336.1"/>
    <property type="molecule type" value="Genomic_DNA"/>
</dbReference>